<evidence type="ECO:0000256" key="7">
    <source>
        <dbReference type="ARBA" id="ARBA00022723"/>
    </source>
</evidence>
<dbReference type="SUPFAM" id="SSF81342">
    <property type="entry name" value="Transmembrane di-heme cytochromes"/>
    <property type="match status" value="1"/>
</dbReference>
<keyword evidence="5" id="KW-0349">Heme</keyword>
<keyword evidence="7" id="KW-0479">Metal-binding</keyword>
<dbReference type="RefSeq" id="WP_142834578.1">
    <property type="nucleotide sequence ID" value="NZ_VFSV01000013.1"/>
</dbReference>
<evidence type="ECO:0000256" key="8">
    <source>
        <dbReference type="ARBA" id="ARBA00022982"/>
    </source>
</evidence>
<keyword evidence="3" id="KW-0813">Transport</keyword>
<name>A0A547Q2T1_9RHOB</name>
<dbReference type="GO" id="GO:0046872">
    <property type="term" value="F:metal ion binding"/>
    <property type="evidence" value="ECO:0007669"/>
    <property type="project" value="UniProtKB-KW"/>
</dbReference>
<keyword evidence="16" id="KW-1185">Reference proteome</keyword>
<keyword evidence="11 13" id="KW-0472">Membrane</keyword>
<feature type="transmembrane region" description="Helical" evidence="13">
    <location>
        <begin position="49"/>
        <end position="68"/>
    </location>
</feature>
<reference evidence="15 16" key="1">
    <citation type="submission" date="2019-06" db="EMBL/GenBank/DDBJ databases">
        <title>Paenimaribius caenipelagi gen. nov., sp. nov., isolated from a tidal flat.</title>
        <authorList>
            <person name="Yoon J.-H."/>
        </authorList>
    </citation>
    <scope>NUCLEOTIDE SEQUENCE [LARGE SCALE GENOMIC DNA]</scope>
    <source>
        <strain evidence="15 16">JBTF-M29</strain>
    </source>
</reference>
<dbReference type="GO" id="GO:0020037">
    <property type="term" value="F:heme binding"/>
    <property type="evidence" value="ECO:0007669"/>
    <property type="project" value="TreeGrafter"/>
</dbReference>
<proteinExistence type="inferred from homology"/>
<dbReference type="GO" id="GO:0022904">
    <property type="term" value="P:respiratory electron transport chain"/>
    <property type="evidence" value="ECO:0007669"/>
    <property type="project" value="InterPro"/>
</dbReference>
<feature type="transmembrane region" description="Helical" evidence="13">
    <location>
        <begin position="124"/>
        <end position="146"/>
    </location>
</feature>
<evidence type="ECO:0000256" key="11">
    <source>
        <dbReference type="ARBA" id="ARBA00023136"/>
    </source>
</evidence>
<organism evidence="15 16">
    <name type="scientific">Palleronia caenipelagi</name>
    <dbReference type="NCBI Taxonomy" id="2489174"/>
    <lineage>
        <taxon>Bacteria</taxon>
        <taxon>Pseudomonadati</taxon>
        <taxon>Pseudomonadota</taxon>
        <taxon>Alphaproteobacteria</taxon>
        <taxon>Rhodobacterales</taxon>
        <taxon>Roseobacteraceae</taxon>
        <taxon>Palleronia</taxon>
    </lineage>
</organism>
<dbReference type="InterPro" id="IPR011577">
    <property type="entry name" value="Cyt_b561_bac/Ni-Hgenase"/>
</dbReference>
<dbReference type="InterPro" id="IPR016174">
    <property type="entry name" value="Di-haem_cyt_TM"/>
</dbReference>
<accession>A0A547Q2T1</accession>
<comment type="subcellular location">
    <subcellularLocation>
        <location evidence="2">Cell membrane</location>
        <topology evidence="2">Multi-pass membrane protein</topology>
    </subcellularLocation>
</comment>
<evidence type="ECO:0000256" key="12">
    <source>
        <dbReference type="ARBA" id="ARBA00037975"/>
    </source>
</evidence>
<keyword evidence="4" id="KW-1003">Cell membrane</keyword>
<keyword evidence="6 13" id="KW-0812">Transmembrane</keyword>
<dbReference type="Pfam" id="PF01292">
    <property type="entry name" value="Ni_hydr_CYTB"/>
    <property type="match status" value="1"/>
</dbReference>
<evidence type="ECO:0000256" key="1">
    <source>
        <dbReference type="ARBA" id="ARBA00001970"/>
    </source>
</evidence>
<keyword evidence="9 13" id="KW-1133">Transmembrane helix</keyword>
<evidence type="ECO:0000313" key="15">
    <source>
        <dbReference type="EMBL" id="TRD20671.1"/>
    </source>
</evidence>
<evidence type="ECO:0000256" key="4">
    <source>
        <dbReference type="ARBA" id="ARBA00022475"/>
    </source>
</evidence>
<dbReference type="EMBL" id="VFSV01000013">
    <property type="protein sequence ID" value="TRD20671.1"/>
    <property type="molecule type" value="Genomic_DNA"/>
</dbReference>
<evidence type="ECO:0000256" key="3">
    <source>
        <dbReference type="ARBA" id="ARBA00022448"/>
    </source>
</evidence>
<comment type="cofactor">
    <cofactor evidence="1">
        <name>heme b</name>
        <dbReference type="ChEBI" id="CHEBI:60344"/>
    </cofactor>
</comment>
<comment type="similarity">
    <text evidence="12">Belongs to the cytochrome b561 family.</text>
</comment>
<keyword evidence="10" id="KW-0408">Iron</keyword>
<keyword evidence="8" id="KW-0249">Electron transport</keyword>
<dbReference type="PANTHER" id="PTHR30529:SF7">
    <property type="entry name" value="CYTOCHROME B561 BACTERIAL_NI-HYDROGENASE DOMAIN-CONTAINING PROTEIN"/>
    <property type="match status" value="1"/>
</dbReference>
<comment type="caution">
    <text evidence="15">The sequence shown here is derived from an EMBL/GenBank/DDBJ whole genome shotgun (WGS) entry which is preliminary data.</text>
</comment>
<feature type="transmembrane region" description="Helical" evidence="13">
    <location>
        <begin position="12"/>
        <end position="29"/>
    </location>
</feature>
<feature type="transmembrane region" description="Helical" evidence="13">
    <location>
        <begin position="94"/>
        <end position="112"/>
    </location>
</feature>
<dbReference type="AlphaFoldDB" id="A0A547Q2T1"/>
<dbReference type="Proteomes" id="UP000318590">
    <property type="component" value="Unassembled WGS sequence"/>
</dbReference>
<dbReference type="OrthoDB" id="8156287at2"/>
<evidence type="ECO:0000256" key="5">
    <source>
        <dbReference type="ARBA" id="ARBA00022617"/>
    </source>
</evidence>
<sequence>MSQRTGYTTAQIAMHWLVAATILLTWFFGEGMGKLLKTRAEGGEVPTVPLHAALGMTVLALVVIRLVIRLRTGHPDAVPGTSDAVAKARDWGHIALYVLMIGVPIGGMAAWFGNIGAAQEGHEVGVKILVVLILGHAALALYHQYVKKDGTLLRMMRPED</sequence>
<evidence type="ECO:0000256" key="10">
    <source>
        <dbReference type="ARBA" id="ARBA00023004"/>
    </source>
</evidence>
<feature type="domain" description="Cytochrome b561 bacterial/Ni-hydrogenase" evidence="14">
    <location>
        <begin position="7"/>
        <end position="157"/>
    </location>
</feature>
<dbReference type="GO" id="GO:0009055">
    <property type="term" value="F:electron transfer activity"/>
    <property type="evidence" value="ECO:0007669"/>
    <property type="project" value="InterPro"/>
</dbReference>
<gene>
    <name evidence="15" type="ORF">FEV53_09495</name>
</gene>
<evidence type="ECO:0000256" key="2">
    <source>
        <dbReference type="ARBA" id="ARBA00004651"/>
    </source>
</evidence>
<evidence type="ECO:0000259" key="14">
    <source>
        <dbReference type="Pfam" id="PF01292"/>
    </source>
</evidence>
<dbReference type="PANTHER" id="PTHR30529">
    <property type="entry name" value="CYTOCHROME B561"/>
    <property type="match status" value="1"/>
</dbReference>
<evidence type="ECO:0000256" key="6">
    <source>
        <dbReference type="ARBA" id="ARBA00022692"/>
    </source>
</evidence>
<protein>
    <submittedName>
        <fullName evidence="15">Cytochrome b</fullName>
    </submittedName>
</protein>
<evidence type="ECO:0000313" key="16">
    <source>
        <dbReference type="Proteomes" id="UP000318590"/>
    </source>
</evidence>
<evidence type="ECO:0000256" key="13">
    <source>
        <dbReference type="SAM" id="Phobius"/>
    </source>
</evidence>
<evidence type="ECO:0000256" key="9">
    <source>
        <dbReference type="ARBA" id="ARBA00022989"/>
    </source>
</evidence>
<dbReference type="GO" id="GO:0005886">
    <property type="term" value="C:plasma membrane"/>
    <property type="evidence" value="ECO:0007669"/>
    <property type="project" value="UniProtKB-SubCell"/>
</dbReference>
<dbReference type="InterPro" id="IPR052168">
    <property type="entry name" value="Cytochrome_b561_oxidase"/>
</dbReference>